<dbReference type="AlphaFoldDB" id="A0A636GA83"/>
<accession>A0A636GA83</accession>
<organism evidence="1">
    <name type="scientific">Salmonella enterica subsp. enterica serovar Panama</name>
    <dbReference type="NCBI Taxonomy" id="29472"/>
    <lineage>
        <taxon>Bacteria</taxon>
        <taxon>Pseudomonadati</taxon>
        <taxon>Pseudomonadota</taxon>
        <taxon>Gammaproteobacteria</taxon>
        <taxon>Enterobacterales</taxon>
        <taxon>Enterobacteriaceae</taxon>
        <taxon>Salmonella</taxon>
    </lineage>
</organism>
<evidence type="ECO:0000313" key="1">
    <source>
        <dbReference type="EMBL" id="EDI0272379.1"/>
    </source>
</evidence>
<comment type="caution">
    <text evidence="1">The sequence shown here is derived from an EMBL/GenBank/DDBJ whole genome shotgun (WGS) entry which is preliminary data.</text>
</comment>
<protein>
    <submittedName>
        <fullName evidence="1">Uncharacterized protein</fullName>
    </submittedName>
</protein>
<reference evidence="1" key="1">
    <citation type="submission" date="2018-07" db="EMBL/GenBank/DDBJ databases">
        <authorList>
            <person name="Ashton P.M."/>
            <person name="Dallman T."/>
            <person name="Nair S."/>
            <person name="De Pinna E."/>
            <person name="Peters T."/>
            <person name="Grant K."/>
        </authorList>
    </citation>
    <scope>NUCLEOTIDE SEQUENCE</scope>
    <source>
        <strain evidence="1">333397</strain>
    </source>
</reference>
<proteinExistence type="predicted"/>
<dbReference type="EMBL" id="AAMJPF010000019">
    <property type="protein sequence ID" value="EDI0272379.1"/>
    <property type="molecule type" value="Genomic_DNA"/>
</dbReference>
<gene>
    <name evidence="1" type="ORF">CC707_14805</name>
</gene>
<name>A0A636GA83_SALET</name>
<sequence>MNAENLSNAHDIYNEMKELQRQKGMLESGAGLGVTIQSTYQDNAFLNAIRPHAVAELDRRIEEKKAVLVSLGISFPTLPGAGRKA</sequence>